<comment type="caution">
    <text evidence="3">The sequence shown here is derived from an EMBL/GenBank/DDBJ whole genome shotgun (WGS) entry which is preliminary data.</text>
</comment>
<dbReference type="PANTHER" id="PTHR47520">
    <property type="entry name" value="CX DOMAIN-CONTAINING PROTEIN-RELATED"/>
    <property type="match status" value="1"/>
</dbReference>
<protein>
    <submittedName>
        <fullName evidence="3">CX module domain-containing protein</fullName>
    </submittedName>
</protein>
<keyword evidence="1" id="KW-1133">Transmembrane helix</keyword>
<organism evidence="3 4">
    <name type="scientific">Ditylenchus destructor</name>
    <dbReference type="NCBI Taxonomy" id="166010"/>
    <lineage>
        <taxon>Eukaryota</taxon>
        <taxon>Metazoa</taxon>
        <taxon>Ecdysozoa</taxon>
        <taxon>Nematoda</taxon>
        <taxon>Chromadorea</taxon>
        <taxon>Rhabditida</taxon>
        <taxon>Tylenchina</taxon>
        <taxon>Tylenchomorpha</taxon>
        <taxon>Sphaerularioidea</taxon>
        <taxon>Anguinidae</taxon>
        <taxon>Anguininae</taxon>
        <taxon>Ditylenchus</taxon>
    </lineage>
</organism>
<keyword evidence="4" id="KW-1185">Reference proteome</keyword>
<dbReference type="Pfam" id="PF01705">
    <property type="entry name" value="CX"/>
    <property type="match status" value="1"/>
</dbReference>
<dbReference type="EMBL" id="JAKKPZ010000336">
    <property type="protein sequence ID" value="KAI1696292.1"/>
    <property type="molecule type" value="Genomic_DNA"/>
</dbReference>
<gene>
    <name evidence="3" type="ORF">DdX_19115</name>
</gene>
<evidence type="ECO:0000313" key="3">
    <source>
        <dbReference type="EMBL" id="KAI1696292.1"/>
    </source>
</evidence>
<accession>A0AAD4MJ33</accession>
<evidence type="ECO:0000256" key="1">
    <source>
        <dbReference type="SAM" id="Phobius"/>
    </source>
</evidence>
<evidence type="ECO:0000313" key="4">
    <source>
        <dbReference type="Proteomes" id="UP001201812"/>
    </source>
</evidence>
<evidence type="ECO:0000259" key="2">
    <source>
        <dbReference type="Pfam" id="PF01705"/>
    </source>
</evidence>
<feature type="transmembrane region" description="Helical" evidence="1">
    <location>
        <begin position="141"/>
        <end position="161"/>
    </location>
</feature>
<feature type="domain" description="CX" evidence="2">
    <location>
        <begin position="95"/>
        <end position="129"/>
    </location>
</feature>
<dbReference type="Proteomes" id="UP001201812">
    <property type="component" value="Unassembled WGS sequence"/>
</dbReference>
<name>A0AAD4MJ33_9BILA</name>
<keyword evidence="1" id="KW-0472">Membrane</keyword>
<keyword evidence="1" id="KW-0812">Transmembrane</keyword>
<reference evidence="3" key="1">
    <citation type="submission" date="2022-01" db="EMBL/GenBank/DDBJ databases">
        <title>Genome Sequence Resource for Two Populations of Ditylenchus destructor, the Migratory Endoparasitic Phytonematode.</title>
        <authorList>
            <person name="Zhang H."/>
            <person name="Lin R."/>
            <person name="Xie B."/>
        </authorList>
    </citation>
    <scope>NUCLEOTIDE SEQUENCE</scope>
    <source>
        <strain evidence="3">BazhouSP</strain>
    </source>
</reference>
<dbReference type="AlphaFoldDB" id="A0AAD4MJ33"/>
<sequence>MAHANEFKNALVGAALGLPAGEVPFDIVTYNGTFILSSPNKSFQYDNRDYYWDREFYKEDDVLRRCSMPFQHVMNMTAMATMPQDNSTGEAFENSLLPMVVFADGTRPKEIVWSCEMNVEICCGIECCQTPWGRLPGIVRFFISVALILIFFGSVIILQTLCRFGCQMCCAGLSRRLPLTKSSSDTPN</sequence>
<dbReference type="InterPro" id="IPR002619">
    <property type="entry name" value="CX"/>
</dbReference>
<proteinExistence type="predicted"/>